<dbReference type="Proteomes" id="UP000828941">
    <property type="component" value="Chromosome 12"/>
</dbReference>
<organism evidence="1 2">
    <name type="scientific">Bauhinia variegata</name>
    <name type="common">Purple orchid tree</name>
    <name type="synonym">Phanera variegata</name>
    <dbReference type="NCBI Taxonomy" id="167791"/>
    <lineage>
        <taxon>Eukaryota</taxon>
        <taxon>Viridiplantae</taxon>
        <taxon>Streptophyta</taxon>
        <taxon>Embryophyta</taxon>
        <taxon>Tracheophyta</taxon>
        <taxon>Spermatophyta</taxon>
        <taxon>Magnoliopsida</taxon>
        <taxon>eudicotyledons</taxon>
        <taxon>Gunneridae</taxon>
        <taxon>Pentapetalae</taxon>
        <taxon>rosids</taxon>
        <taxon>fabids</taxon>
        <taxon>Fabales</taxon>
        <taxon>Fabaceae</taxon>
        <taxon>Cercidoideae</taxon>
        <taxon>Cercideae</taxon>
        <taxon>Bauhiniinae</taxon>
        <taxon>Bauhinia</taxon>
    </lineage>
</organism>
<name>A0ACB9LG34_BAUVA</name>
<evidence type="ECO:0000313" key="2">
    <source>
        <dbReference type="Proteomes" id="UP000828941"/>
    </source>
</evidence>
<keyword evidence="2" id="KW-1185">Reference proteome</keyword>
<accession>A0ACB9LG34</accession>
<evidence type="ECO:0000313" key="1">
    <source>
        <dbReference type="EMBL" id="KAI4308589.1"/>
    </source>
</evidence>
<sequence>MEVPIGFVAKLWSFISFIPFFLLLLILGIIKATLIGPFAIAIIAIGNTAVIIGLWSAHVVWTYYCVLRTKRFGPVLKILVLISLPLPLLLWPVVGTGGSLLGGIGYGFFSPLLATFEAVGEDVADKFYHCFIDGCCSTIQRSCTVVEDLTDFCFHSYFSYMDELRENLPPDEKPLDVKLCLLPSSVLVVLVAVPFNMALITSIAIWKSPYMLFRGWKRLLEDLIGREGPFLETVCVPFAGVAIILWPLAVVGAVLAASISSFFLGLYSGIIVQQEDSIQMGFAYIISVVSLFDEYVNDLLYLREGSCLPRPKYHRNMRHTLQKKDLTGNNRNDSMNRRESSRNLKLFSHQSRTLKWKIHQYRPIQVWDWLFKSCEVHGKILLREGLISAKDIEEYVVKGHCKKLEIKLPAWSLLHCLQTSAKPNSDGLVIYDSDDAELTKINGPRDRVFEWFIGPLLIMKEQLKKLNLEETEETTLKELVMKWKNEKPEDWNGTGFPSDDSIRRAQLQAIIRRLQGIVASLSRIPTFRRRFKNLAKVLYIEALQVSASDGHVGGIVIPRNSNEISVKSKEKGDVVEPISNEELRRYNDGNIV</sequence>
<proteinExistence type="predicted"/>
<comment type="caution">
    <text evidence="1">The sequence shown here is derived from an EMBL/GenBank/DDBJ whole genome shotgun (WGS) entry which is preliminary data.</text>
</comment>
<protein>
    <submittedName>
        <fullName evidence="1">Uncharacterized protein</fullName>
    </submittedName>
</protein>
<reference evidence="1 2" key="1">
    <citation type="journal article" date="2022" name="DNA Res.">
        <title>Chromosomal-level genome assembly of the orchid tree Bauhinia variegata (Leguminosae; Cercidoideae) supports the allotetraploid origin hypothesis of Bauhinia.</title>
        <authorList>
            <person name="Zhong Y."/>
            <person name="Chen Y."/>
            <person name="Zheng D."/>
            <person name="Pang J."/>
            <person name="Liu Y."/>
            <person name="Luo S."/>
            <person name="Meng S."/>
            <person name="Qian L."/>
            <person name="Wei D."/>
            <person name="Dai S."/>
            <person name="Zhou R."/>
        </authorList>
    </citation>
    <scope>NUCLEOTIDE SEQUENCE [LARGE SCALE GENOMIC DNA]</scope>
    <source>
        <strain evidence="1">BV-YZ2020</strain>
    </source>
</reference>
<gene>
    <name evidence="1" type="ORF">L6164_031646</name>
</gene>
<dbReference type="EMBL" id="CM039437">
    <property type="protein sequence ID" value="KAI4308589.1"/>
    <property type="molecule type" value="Genomic_DNA"/>
</dbReference>